<feature type="region of interest" description="Disordered" evidence="1">
    <location>
        <begin position="1"/>
        <end position="22"/>
    </location>
</feature>
<keyword evidence="3" id="KW-1185">Reference proteome</keyword>
<evidence type="ECO:0000313" key="2">
    <source>
        <dbReference type="EMBL" id="KAK7306289.1"/>
    </source>
</evidence>
<accession>A0AAN9PQ63</accession>
<protein>
    <submittedName>
        <fullName evidence="2">Uncharacterized protein</fullName>
    </submittedName>
</protein>
<evidence type="ECO:0000256" key="1">
    <source>
        <dbReference type="SAM" id="MobiDB-lite"/>
    </source>
</evidence>
<dbReference type="Proteomes" id="UP001367508">
    <property type="component" value="Unassembled WGS sequence"/>
</dbReference>
<proteinExistence type="predicted"/>
<feature type="compositionally biased region" description="Basic and acidic residues" evidence="1">
    <location>
        <begin position="1"/>
        <end position="11"/>
    </location>
</feature>
<reference evidence="2 3" key="1">
    <citation type="submission" date="2024-01" db="EMBL/GenBank/DDBJ databases">
        <title>The genomes of 5 underutilized Papilionoideae crops provide insights into root nodulation and disease resistanc.</title>
        <authorList>
            <person name="Jiang F."/>
        </authorList>
    </citation>
    <scope>NUCLEOTIDE SEQUENCE [LARGE SCALE GENOMIC DNA]</scope>
    <source>
        <strain evidence="2">LVBAO_FW01</strain>
        <tissue evidence="2">Leaves</tissue>
    </source>
</reference>
<dbReference type="EMBL" id="JAYMYQ010000011">
    <property type="protein sequence ID" value="KAK7306289.1"/>
    <property type="molecule type" value="Genomic_DNA"/>
</dbReference>
<name>A0AAN9PQ63_CANGL</name>
<sequence length="68" mass="7776">MWPKSEKELSGRARRPLPQGLGFETPGRHISLFKFSSRLSHEPLVKLHQAAKFDFFRLPWVGIAPPPP</sequence>
<gene>
    <name evidence="2" type="ORF">VNO77_44216</name>
</gene>
<organism evidence="2 3">
    <name type="scientific">Canavalia gladiata</name>
    <name type="common">Sword bean</name>
    <name type="synonym">Dolichos gladiatus</name>
    <dbReference type="NCBI Taxonomy" id="3824"/>
    <lineage>
        <taxon>Eukaryota</taxon>
        <taxon>Viridiplantae</taxon>
        <taxon>Streptophyta</taxon>
        <taxon>Embryophyta</taxon>
        <taxon>Tracheophyta</taxon>
        <taxon>Spermatophyta</taxon>
        <taxon>Magnoliopsida</taxon>
        <taxon>eudicotyledons</taxon>
        <taxon>Gunneridae</taxon>
        <taxon>Pentapetalae</taxon>
        <taxon>rosids</taxon>
        <taxon>fabids</taxon>
        <taxon>Fabales</taxon>
        <taxon>Fabaceae</taxon>
        <taxon>Papilionoideae</taxon>
        <taxon>50 kb inversion clade</taxon>
        <taxon>NPAAA clade</taxon>
        <taxon>indigoferoid/millettioid clade</taxon>
        <taxon>Phaseoleae</taxon>
        <taxon>Canavalia</taxon>
    </lineage>
</organism>
<comment type="caution">
    <text evidence="2">The sequence shown here is derived from an EMBL/GenBank/DDBJ whole genome shotgun (WGS) entry which is preliminary data.</text>
</comment>
<dbReference type="AlphaFoldDB" id="A0AAN9PQ63"/>
<evidence type="ECO:0000313" key="3">
    <source>
        <dbReference type="Proteomes" id="UP001367508"/>
    </source>
</evidence>